<keyword evidence="5" id="KW-0560">Oxidoreductase</keyword>
<reference evidence="12" key="3">
    <citation type="submission" date="2011-03" db="EMBL/GenBank/DDBJ databases">
        <title>Annotation of Magnaporthe poae ATCC 64411.</title>
        <authorList>
            <person name="Ma L.-J."/>
            <person name="Dead R."/>
            <person name="Young S.K."/>
            <person name="Zeng Q."/>
            <person name="Gargeya S."/>
            <person name="Fitzgerald M."/>
            <person name="Haas B."/>
            <person name="Abouelleil A."/>
            <person name="Alvarado L."/>
            <person name="Arachchi H.M."/>
            <person name="Berlin A."/>
            <person name="Brown A."/>
            <person name="Chapman S.B."/>
            <person name="Chen Z."/>
            <person name="Dunbar C."/>
            <person name="Freedman E."/>
            <person name="Gearin G."/>
            <person name="Gellesch M."/>
            <person name="Goldberg J."/>
            <person name="Griggs A."/>
            <person name="Gujja S."/>
            <person name="Heiman D."/>
            <person name="Howarth C."/>
            <person name="Larson L."/>
            <person name="Lui A."/>
            <person name="MacDonald P.J.P."/>
            <person name="Mehta T."/>
            <person name="Montmayeur A."/>
            <person name="Murphy C."/>
            <person name="Neiman D."/>
            <person name="Pearson M."/>
            <person name="Priest M."/>
            <person name="Roberts A."/>
            <person name="Saif S."/>
            <person name="Shea T."/>
            <person name="Shenoy N."/>
            <person name="Sisk P."/>
            <person name="Stolte C."/>
            <person name="Sykes S."/>
            <person name="Yandava C."/>
            <person name="Wortman J."/>
            <person name="Nusbaum C."/>
            <person name="Birren B."/>
        </authorList>
    </citation>
    <scope>NUCLEOTIDE SEQUENCE</scope>
    <source>
        <strain evidence="12">ATCC 64411</strain>
    </source>
</reference>
<dbReference type="CDD" id="cd05195">
    <property type="entry name" value="enoyl_red"/>
    <property type="match status" value="1"/>
</dbReference>
<dbReference type="OrthoDB" id="329835at2759"/>
<keyword evidence="6" id="KW-0511">Multifunctional enzyme</keyword>
<feature type="domain" description="PKS/mFAS DH" evidence="11">
    <location>
        <begin position="962"/>
        <end position="1275"/>
    </location>
</feature>
<reference evidence="13" key="4">
    <citation type="journal article" date="2015" name="G3 (Bethesda)">
        <title>Genome sequences of three phytopathogenic species of the Magnaporthaceae family of fungi.</title>
        <authorList>
            <person name="Okagaki L.H."/>
            <person name="Nunes C.C."/>
            <person name="Sailsbery J."/>
            <person name="Clay B."/>
            <person name="Brown D."/>
            <person name="John T."/>
            <person name="Oh Y."/>
            <person name="Young N."/>
            <person name="Fitzgerald M."/>
            <person name="Haas B.J."/>
            <person name="Zeng Q."/>
            <person name="Young S."/>
            <person name="Adiconis X."/>
            <person name="Fan L."/>
            <person name="Levin J.Z."/>
            <person name="Mitchell T.K."/>
            <person name="Okubara P.A."/>
            <person name="Farman M.L."/>
            <person name="Kohn L.M."/>
            <person name="Birren B."/>
            <person name="Ma L.-J."/>
            <person name="Dean R.A."/>
        </authorList>
    </citation>
    <scope>NUCLEOTIDE SEQUENCE</scope>
    <source>
        <strain evidence="13">ATCC 64411 / 73-15</strain>
    </source>
</reference>
<dbReference type="InterPro" id="IPR014043">
    <property type="entry name" value="Acyl_transferase_dom"/>
</dbReference>
<dbReference type="InterPro" id="IPR016036">
    <property type="entry name" value="Malonyl_transacylase_ACP-bd"/>
</dbReference>
<dbReference type="Pfam" id="PF21089">
    <property type="entry name" value="PKS_DH_N"/>
    <property type="match status" value="1"/>
</dbReference>
<keyword evidence="14" id="KW-1185">Reference proteome</keyword>
<dbReference type="InterPro" id="IPR049552">
    <property type="entry name" value="PKS_DH_N"/>
</dbReference>
<dbReference type="OMA" id="AAGNCFE"/>
<evidence type="ECO:0000256" key="8">
    <source>
        <dbReference type="PROSITE-ProRule" id="PRU01363"/>
    </source>
</evidence>
<dbReference type="SMART" id="SM00825">
    <property type="entry name" value="PKS_KS"/>
    <property type="match status" value="1"/>
</dbReference>
<feature type="active site" description="Proton acceptor; for dehydratase activity" evidence="8">
    <location>
        <position position="994"/>
    </location>
</feature>
<evidence type="ECO:0000259" key="10">
    <source>
        <dbReference type="PROSITE" id="PS52004"/>
    </source>
</evidence>
<dbReference type="InterPro" id="IPR011032">
    <property type="entry name" value="GroES-like_sf"/>
</dbReference>
<evidence type="ECO:0000313" key="13">
    <source>
        <dbReference type="EnsemblFungi" id="MAPG_02380T0"/>
    </source>
</evidence>
<dbReference type="GO" id="GO:0016491">
    <property type="term" value="F:oxidoreductase activity"/>
    <property type="evidence" value="ECO:0007669"/>
    <property type="project" value="UniProtKB-KW"/>
</dbReference>
<keyword evidence="1" id="KW-0596">Phosphopantetheine</keyword>
<feature type="region of interest" description="Disordered" evidence="9">
    <location>
        <begin position="2359"/>
        <end position="2401"/>
    </location>
</feature>
<gene>
    <name evidence="12" type="ORF">MAPG_02380</name>
</gene>
<dbReference type="InterPro" id="IPR049551">
    <property type="entry name" value="PKS_DH_C"/>
</dbReference>
<dbReference type="Pfam" id="PF02801">
    <property type="entry name" value="Ketoacyl-synt_C"/>
    <property type="match status" value="1"/>
</dbReference>
<dbReference type="PROSITE" id="PS00606">
    <property type="entry name" value="KS3_1"/>
    <property type="match status" value="1"/>
</dbReference>
<dbReference type="Pfam" id="PF08240">
    <property type="entry name" value="ADH_N"/>
    <property type="match status" value="1"/>
</dbReference>
<dbReference type="InterPro" id="IPR014031">
    <property type="entry name" value="Ketoacyl_synth_C"/>
</dbReference>
<dbReference type="GO" id="GO:0044550">
    <property type="term" value="P:secondary metabolite biosynthetic process"/>
    <property type="evidence" value="ECO:0007669"/>
    <property type="project" value="TreeGrafter"/>
</dbReference>
<dbReference type="SMART" id="SM00822">
    <property type="entry name" value="PKS_KR"/>
    <property type="match status" value="1"/>
</dbReference>
<dbReference type="EMBL" id="ADBL01000596">
    <property type="status" value="NOT_ANNOTATED_CDS"/>
    <property type="molecule type" value="Genomic_DNA"/>
</dbReference>
<dbReference type="PANTHER" id="PTHR43775:SF29">
    <property type="entry name" value="ASPERFURANONE POLYKETIDE SYNTHASE AFOG-RELATED"/>
    <property type="match status" value="1"/>
</dbReference>
<evidence type="ECO:0008006" key="15">
    <source>
        <dbReference type="Google" id="ProtNLM"/>
    </source>
</evidence>
<dbReference type="InterPro" id="IPR032821">
    <property type="entry name" value="PKS_assoc"/>
</dbReference>
<dbReference type="Pfam" id="PF08659">
    <property type="entry name" value="KR"/>
    <property type="match status" value="1"/>
</dbReference>
<dbReference type="InterPro" id="IPR013968">
    <property type="entry name" value="PKS_KR"/>
</dbReference>
<dbReference type="Gene3D" id="3.40.47.10">
    <property type="match status" value="1"/>
</dbReference>
<dbReference type="SUPFAM" id="SSF53901">
    <property type="entry name" value="Thiolase-like"/>
    <property type="match status" value="1"/>
</dbReference>
<dbReference type="VEuPathDB" id="FungiDB:MAPG_02380"/>
<accession>A0A0C4DR75</accession>
<dbReference type="PANTHER" id="PTHR43775">
    <property type="entry name" value="FATTY ACID SYNTHASE"/>
    <property type="match status" value="1"/>
</dbReference>
<dbReference type="InterPro" id="IPR050091">
    <property type="entry name" value="PKS_NRPS_Biosynth_Enz"/>
</dbReference>
<dbReference type="GO" id="GO:0006633">
    <property type="term" value="P:fatty acid biosynthetic process"/>
    <property type="evidence" value="ECO:0007669"/>
    <property type="project" value="InterPro"/>
</dbReference>
<dbReference type="Gene3D" id="3.90.180.10">
    <property type="entry name" value="Medium-chain alcohol dehydrogenases, catalytic domain"/>
    <property type="match status" value="1"/>
</dbReference>
<dbReference type="InterPro" id="IPR001227">
    <property type="entry name" value="Ac_transferase_dom_sf"/>
</dbReference>
<dbReference type="SUPFAM" id="SSF55048">
    <property type="entry name" value="Probable ACP-binding domain of malonyl-CoA ACP transacylase"/>
    <property type="match status" value="1"/>
</dbReference>
<evidence type="ECO:0000256" key="1">
    <source>
        <dbReference type="ARBA" id="ARBA00022450"/>
    </source>
</evidence>
<feature type="active site" description="Proton donor; for dehydratase activity" evidence="8">
    <location>
        <position position="1192"/>
    </location>
</feature>
<dbReference type="Pfam" id="PF00109">
    <property type="entry name" value="ketoacyl-synt"/>
    <property type="match status" value="1"/>
</dbReference>
<dbReference type="InterPro" id="IPR036291">
    <property type="entry name" value="NAD(P)-bd_dom_sf"/>
</dbReference>
<protein>
    <recommendedName>
        <fullName evidence="15">Carrier domain-containing protein</fullName>
    </recommendedName>
</protein>
<dbReference type="InterPro" id="IPR016039">
    <property type="entry name" value="Thiolase-like"/>
</dbReference>
<dbReference type="SUPFAM" id="SSF50129">
    <property type="entry name" value="GroES-like"/>
    <property type="match status" value="1"/>
</dbReference>
<evidence type="ECO:0000259" key="11">
    <source>
        <dbReference type="PROSITE" id="PS52019"/>
    </source>
</evidence>
<dbReference type="STRING" id="644358.A0A0C4DR75"/>
<dbReference type="InterPro" id="IPR018201">
    <property type="entry name" value="Ketoacyl_synth_AS"/>
</dbReference>
<organism evidence="13 14">
    <name type="scientific">Magnaporthiopsis poae (strain ATCC 64411 / 73-15)</name>
    <name type="common">Kentucky bluegrass fungus</name>
    <name type="synonym">Magnaporthe poae</name>
    <dbReference type="NCBI Taxonomy" id="644358"/>
    <lineage>
        <taxon>Eukaryota</taxon>
        <taxon>Fungi</taxon>
        <taxon>Dikarya</taxon>
        <taxon>Ascomycota</taxon>
        <taxon>Pezizomycotina</taxon>
        <taxon>Sordariomycetes</taxon>
        <taxon>Sordariomycetidae</taxon>
        <taxon>Magnaporthales</taxon>
        <taxon>Magnaporthaceae</taxon>
        <taxon>Magnaporthiopsis</taxon>
    </lineage>
</organism>
<evidence type="ECO:0000256" key="6">
    <source>
        <dbReference type="ARBA" id="ARBA00023268"/>
    </source>
</evidence>
<dbReference type="Gene3D" id="3.10.129.110">
    <property type="entry name" value="Polyketide synthase dehydratase"/>
    <property type="match status" value="1"/>
</dbReference>
<reference evidence="14" key="2">
    <citation type="submission" date="2010-05" db="EMBL/GenBank/DDBJ databases">
        <title>The genome sequence of Magnaporthe poae strain ATCC 64411.</title>
        <authorList>
            <person name="Ma L.-J."/>
            <person name="Dead R."/>
            <person name="Young S."/>
            <person name="Zeng Q."/>
            <person name="Koehrsen M."/>
            <person name="Alvarado L."/>
            <person name="Berlin A."/>
            <person name="Chapman S.B."/>
            <person name="Chen Z."/>
            <person name="Freedman E."/>
            <person name="Gellesch M."/>
            <person name="Goldberg J."/>
            <person name="Griggs A."/>
            <person name="Gujja S."/>
            <person name="Heilman E.R."/>
            <person name="Heiman D."/>
            <person name="Hepburn T."/>
            <person name="Howarth C."/>
            <person name="Jen D."/>
            <person name="Larson L."/>
            <person name="Mehta T."/>
            <person name="Neiman D."/>
            <person name="Pearson M."/>
            <person name="Roberts A."/>
            <person name="Saif S."/>
            <person name="Shea T."/>
            <person name="Shenoy N."/>
            <person name="Sisk P."/>
            <person name="Stolte C."/>
            <person name="Sykes S."/>
            <person name="Walk T."/>
            <person name="White J."/>
            <person name="Yandava C."/>
            <person name="Haas B."/>
            <person name="Nusbaum C."/>
            <person name="Birren B."/>
        </authorList>
    </citation>
    <scope>NUCLEOTIDE SEQUENCE [LARGE SCALE GENOMIC DNA]</scope>
    <source>
        <strain evidence="14">ATCC 64411 / 73-15</strain>
    </source>
</reference>
<dbReference type="Pfam" id="PF23114">
    <property type="entry name" value="NAD-bd_HRPKS_sdrA"/>
    <property type="match status" value="1"/>
</dbReference>
<sequence>MAGQPGSDPSLDPEGDGTQETGGTSQGAIAIVGIGCRFPGDATNVNSLWKMLSEGRGAWSEIPKSRMNADGFYHPDPSRQGSFHIRGGHFLKQNVAAFDASFFSISPNEAMAMDPQQRILLEVTYEAMESAGISRESLDGSDTTVFIGSFVKDYEQVCLRDQDITPQYAATGTGVAILANRISHCFNLTGTSQAVDTGCSASLVGIHQACQSLLSGECSTAIAGGVGLILSPNTIFPMTSMGFLSPEGKSFAFDSRANGYGRGEGAGIVILRRLEDAIAGNDTIRAVIRSTVSNQDGRTPGITLPSMESQADNILQAYKKARLHPQDTAFVECHGTGTKAGDVRELRAVHRSITNVRDIDDPLLVGSIKTNIGHLEGAAGVAGLIKAALVVEKGFIPKHLNFKEPNPEVDFTGWRVRVATELTPWPSQGLRRASVNCFGFGGTNTHAIVEDAAHHLAQAGLTGYHGCHLFESSNTQPPALQTANSNAIWLFVFSANEKSRVGMVARSQAPYLRNKIAQDSSRDLMDRYEYTLRQRRSRLDYRGYIVSRNHEDLLKKMSAGSVGPAIKAPRDRKIRLAFVFSGQGAQWWAMGRELLEYPVFLNSVAAAGVYIRQSLNGRFDLLEELKRPQNLSLVDQPLMSQALTTAVQVALVDLLWASDITPAAVVGHSSGEIAAAYAAGIITQESAWKAAYFRGHCVAIWQNDKSAPNGRMLAASLTEKEAQRYLDNVPSGSVRIACYNAPSQLTLSGDQDAIFAIQEELTRDGVMNRVVKVATAYHSHHMAAVADSYREEIGHIDMQMPAPGVAMFSSLTGSEILPSDLSTDYWVNNLVSPVLFHSAVQAMISAVKPDVMVEVSPQAVWGATLGRILVAMGHRDPVPCLSVLQRGVDAAESALIVLGELWARGCEISTDWTRSGSGADGEESRVLQHLYDLPCYPWNHDGKYWSESRISKGHRFRPHGREDLIGARVDPGLPADPSWRGFLRLSESPWIEDHQIQRAIVYPAAGMLAMAIQAAQQLAEGSGRDVDGFEISSFEILSPIIIPRSAEGIEHAILTRPANASPWSTPAAHGAFAAHEFSIVTKTGGSGNHKHAQGLVTIIYAGGEHGLDAAVLRRQYEEAKSLCGQVLNARHLYERLAGLGQIYGPTFRNIVAVARGKVGTHVCHSEIRVPDTRARMPFGFEYPHVIHPATLDAMVQTVFALGEDEAMMPCSIRSMFVSAKTPQGPGAKFLGYTTAQEAGPRQVSADIAMFDDQVEEALVVIKGLQLKSARPAEGVGYLPNHRNLCTEVVWKEDVRASETDSLATWLDLRGHSAPALAILQVGGSSSTAREFARVLEAGYGTPRFASYTMCECPEAAVAELQTSSLASQALRRVTWDPVSLQAIAAESQDLVTLHQSQLEDDAAVYKVLAPGGHLLLAIEDAAHGGREATLRKLEPVLEGAGFSEPRLLTGFEHLRKGQSYILAQKPEAAAEVEAEAELAPVEEVVIVLPQRPSARVDALGELMAGRIQRDLPAECRLVRFLSDLGLGTPKVDAAYISLLEAEHPFIFAMDEGQWAAAQALLRLRSLIWVTGGGQMSVRDPRMAAAVGLTRALRSEDSQRRLISVDIDLEADGNDDETARVLVSFLEASFFKFTEQKDAEHVVRGGKRFIPRLMTLPVLNSLIEQGHKRPERIENSALWQECRSLRLAPGSVAGPDGLYFEDDAEAARPLDKCEVRVKVETCQLLPDDIDAIVSHSGSDIGSDAKGRVVEVGPDVTSCSVGDEVVVFARNTIKNSVAVHEKFAWTTDGPATPFSHLSPTAMLTAIYALLIFGRLEEGETVLVHAAASAYGQAAVQTARAKGAVVLAVAASEEQRQMIKEDLEMADDMILNEDRRLVSAIQRLTSGNGADIIFNPTPHHLAINFECCAENGRIAQLAFKSLEAPDMRQAVLKHISVETFDVHSLTKRRPAAIHKARRKLNKLLSQEELGEMRKDPTFEHDFNKLKAAFKSFTADPYLGSRALVANETSRVPVRVRLTRPAELDTQATYILVGGFGGIGRTIAQLLADKGARHIAFLSRSGATSEAAVQLLETLRSQGVTTREVPVDVCNEGQLQRALTIIQREMPPIKGAIQCAAVFQDSAFETMTFDKWQAAFRPKASGSWNLHRSLPDGMDFFILLSSASGILGNPGQANYAAGNTFQDALAEYRQSQQQTNLASGQKDRHNISLDLGLVLETGVVAEDERLLDIMLAHGFIGVRLADVQYLLERAMASPVEAATKRPLWLPAQVVTAMGTGGLSLQNGTSSPHMTSSALFEYLNMVDLPADQLAMAPRAAARRGGKKGSKELQAEILAAKSQEDAENIAVTGVARKLGYVLGMGTGANGTRHTRGVSSGSNINSSGDGDTNTDDGRGRKRSSTTTGLDVTRSTRDYGVDSLVKLSITRWIVDQTGVAIGDIDSFESIRELGNYISRHVRSAAD</sequence>
<dbReference type="SMART" id="SM00826">
    <property type="entry name" value="PKS_DH"/>
    <property type="match status" value="1"/>
</dbReference>
<dbReference type="Pfam" id="PF00698">
    <property type="entry name" value="Acyl_transf_1"/>
    <property type="match status" value="1"/>
</dbReference>
<dbReference type="InterPro" id="IPR013154">
    <property type="entry name" value="ADH-like_N"/>
</dbReference>
<dbReference type="PROSITE" id="PS52004">
    <property type="entry name" value="KS3_2"/>
    <property type="match status" value="1"/>
</dbReference>
<dbReference type="InterPro" id="IPR020843">
    <property type="entry name" value="ER"/>
</dbReference>
<dbReference type="SMART" id="SM00829">
    <property type="entry name" value="PKS_ER"/>
    <property type="match status" value="1"/>
</dbReference>
<feature type="region of interest" description="N-terminal hotdog fold" evidence="8">
    <location>
        <begin position="962"/>
        <end position="1103"/>
    </location>
</feature>
<reference evidence="12" key="1">
    <citation type="submission" date="2010-05" db="EMBL/GenBank/DDBJ databases">
        <title>The Genome Sequence of Magnaporthe poae strain ATCC 64411.</title>
        <authorList>
            <consortium name="The Broad Institute Genome Sequencing Platform"/>
            <consortium name="Broad Institute Genome Sequencing Center for Infectious Disease"/>
            <person name="Ma L.-J."/>
            <person name="Dead R."/>
            <person name="Young S."/>
            <person name="Zeng Q."/>
            <person name="Koehrsen M."/>
            <person name="Alvarado L."/>
            <person name="Berlin A."/>
            <person name="Chapman S.B."/>
            <person name="Chen Z."/>
            <person name="Freedman E."/>
            <person name="Gellesch M."/>
            <person name="Goldberg J."/>
            <person name="Griggs A."/>
            <person name="Gujja S."/>
            <person name="Heilman E.R."/>
            <person name="Heiman D."/>
            <person name="Hepburn T."/>
            <person name="Howarth C."/>
            <person name="Jen D."/>
            <person name="Larson L."/>
            <person name="Mehta T."/>
            <person name="Neiman D."/>
            <person name="Pearson M."/>
            <person name="Roberts A."/>
            <person name="Saif S."/>
            <person name="Shea T."/>
            <person name="Shenoy N."/>
            <person name="Sisk P."/>
            <person name="Stolte C."/>
            <person name="Sykes S."/>
            <person name="Walk T."/>
            <person name="White J."/>
            <person name="Yandava C."/>
            <person name="Haas B."/>
            <person name="Nusbaum C."/>
            <person name="Birren B."/>
        </authorList>
    </citation>
    <scope>NUCLEOTIDE SEQUENCE</scope>
    <source>
        <strain evidence="12">ATCC 64411</strain>
    </source>
</reference>
<name>A0A0C4DR75_MAGP6</name>
<dbReference type="Pfam" id="PF00107">
    <property type="entry name" value="ADH_zinc_N"/>
    <property type="match status" value="1"/>
</dbReference>
<proteinExistence type="predicted"/>
<feature type="region of interest" description="C-terminal hotdog fold" evidence="8">
    <location>
        <begin position="1124"/>
        <end position="1275"/>
    </location>
</feature>
<evidence type="ECO:0000256" key="5">
    <source>
        <dbReference type="ARBA" id="ARBA00023002"/>
    </source>
</evidence>
<keyword evidence="4" id="KW-0521">NADP</keyword>
<keyword evidence="2" id="KW-0597">Phosphoprotein</keyword>
<dbReference type="PROSITE" id="PS52019">
    <property type="entry name" value="PKS_MFAS_DH"/>
    <property type="match status" value="1"/>
</dbReference>
<evidence type="ECO:0000313" key="14">
    <source>
        <dbReference type="Proteomes" id="UP000011715"/>
    </source>
</evidence>
<feature type="region of interest" description="Disordered" evidence="9">
    <location>
        <begin position="1"/>
        <end position="24"/>
    </location>
</feature>
<dbReference type="Pfam" id="PF16197">
    <property type="entry name" value="KAsynt_C_assoc"/>
    <property type="match status" value="1"/>
</dbReference>
<reference evidence="13" key="5">
    <citation type="submission" date="2015-06" db="UniProtKB">
        <authorList>
            <consortium name="EnsemblFungi"/>
        </authorList>
    </citation>
    <scope>IDENTIFICATION</scope>
    <source>
        <strain evidence="13">ATCC 64411</strain>
    </source>
</reference>
<dbReference type="SUPFAM" id="SSF52151">
    <property type="entry name" value="FabD/lysophospholipase-like"/>
    <property type="match status" value="1"/>
</dbReference>
<keyword evidence="7" id="KW-0012">Acyltransferase</keyword>
<dbReference type="InterPro" id="IPR020807">
    <property type="entry name" value="PKS_DH"/>
</dbReference>
<evidence type="ECO:0000256" key="7">
    <source>
        <dbReference type="ARBA" id="ARBA00023315"/>
    </source>
</evidence>
<evidence type="ECO:0000313" key="12">
    <source>
        <dbReference type="EMBL" id="KLU83316.1"/>
    </source>
</evidence>
<dbReference type="InterPro" id="IPR013149">
    <property type="entry name" value="ADH-like_C"/>
</dbReference>
<dbReference type="GO" id="GO:0004315">
    <property type="term" value="F:3-oxoacyl-[acyl-carrier-protein] synthase activity"/>
    <property type="evidence" value="ECO:0007669"/>
    <property type="project" value="InterPro"/>
</dbReference>
<dbReference type="InterPro" id="IPR016035">
    <property type="entry name" value="Acyl_Trfase/lysoPLipase"/>
</dbReference>
<evidence type="ECO:0000256" key="9">
    <source>
        <dbReference type="SAM" id="MobiDB-lite"/>
    </source>
</evidence>
<dbReference type="EMBL" id="GL876967">
    <property type="protein sequence ID" value="KLU83316.1"/>
    <property type="molecule type" value="Genomic_DNA"/>
</dbReference>
<dbReference type="InterPro" id="IPR042104">
    <property type="entry name" value="PKS_dehydratase_sf"/>
</dbReference>
<dbReference type="InterPro" id="IPR057326">
    <property type="entry name" value="KR_dom"/>
</dbReference>
<evidence type="ECO:0000256" key="3">
    <source>
        <dbReference type="ARBA" id="ARBA00022679"/>
    </source>
</evidence>
<dbReference type="EnsemblFungi" id="MAPG_02380T0">
    <property type="protein sequence ID" value="MAPG_02380T0"/>
    <property type="gene ID" value="MAPG_02380"/>
</dbReference>
<dbReference type="Pfam" id="PF14765">
    <property type="entry name" value="PS-DH"/>
    <property type="match status" value="1"/>
</dbReference>
<keyword evidence="3" id="KW-0808">Transferase</keyword>
<dbReference type="InterPro" id="IPR029063">
    <property type="entry name" value="SAM-dependent_MTases_sf"/>
</dbReference>
<dbReference type="Gene3D" id="3.40.50.720">
    <property type="entry name" value="NAD(P)-binding Rossmann-like Domain"/>
    <property type="match status" value="3"/>
</dbReference>
<dbReference type="SUPFAM" id="SSF51735">
    <property type="entry name" value="NAD(P)-binding Rossmann-fold domains"/>
    <property type="match status" value="2"/>
</dbReference>
<dbReference type="InterPro" id="IPR020841">
    <property type="entry name" value="PKS_Beta-ketoAc_synthase_dom"/>
</dbReference>
<dbReference type="GO" id="GO:0004312">
    <property type="term" value="F:fatty acid synthase activity"/>
    <property type="evidence" value="ECO:0007669"/>
    <property type="project" value="TreeGrafter"/>
</dbReference>
<dbReference type="Gene3D" id="3.40.366.10">
    <property type="entry name" value="Malonyl-Coenzyme A Acyl Carrier Protein, domain 2"/>
    <property type="match status" value="1"/>
</dbReference>
<evidence type="ECO:0000256" key="4">
    <source>
        <dbReference type="ARBA" id="ARBA00022857"/>
    </source>
</evidence>
<dbReference type="SUPFAM" id="SSF53335">
    <property type="entry name" value="S-adenosyl-L-methionine-dependent methyltransferases"/>
    <property type="match status" value="1"/>
</dbReference>
<dbReference type="InterPro" id="IPR014030">
    <property type="entry name" value="Ketoacyl_synth_N"/>
</dbReference>
<dbReference type="CDD" id="cd00833">
    <property type="entry name" value="PKS"/>
    <property type="match status" value="1"/>
</dbReference>
<dbReference type="Proteomes" id="UP000011715">
    <property type="component" value="Unassembled WGS sequence"/>
</dbReference>
<dbReference type="Gene3D" id="3.30.70.3290">
    <property type="match status" value="1"/>
</dbReference>
<evidence type="ECO:0000256" key="2">
    <source>
        <dbReference type="ARBA" id="ARBA00022553"/>
    </source>
</evidence>
<feature type="compositionally biased region" description="Low complexity" evidence="9">
    <location>
        <begin position="2366"/>
        <end position="2380"/>
    </location>
</feature>
<dbReference type="InterPro" id="IPR049900">
    <property type="entry name" value="PKS_mFAS_DH"/>
</dbReference>
<dbReference type="InterPro" id="IPR056501">
    <property type="entry name" value="NAD-bd_HRPKS_sdrA"/>
</dbReference>
<dbReference type="SMART" id="SM00827">
    <property type="entry name" value="PKS_AT"/>
    <property type="match status" value="1"/>
</dbReference>
<feature type="domain" description="Ketosynthase family 3 (KS3)" evidence="10">
    <location>
        <begin position="26"/>
        <end position="451"/>
    </location>
</feature>
<dbReference type="eggNOG" id="KOG1202">
    <property type="taxonomic scope" value="Eukaryota"/>
</dbReference>